<evidence type="ECO:0000256" key="10">
    <source>
        <dbReference type="ARBA" id="ARBA00022842"/>
    </source>
</evidence>
<sequence length="62" mass="6800">MPKKVYAVRVGRSCGLFTSWADCEKQVAGFPGARYKSFATAQEALAWLAGSDTPHAERRPAR</sequence>
<keyword evidence="7" id="KW-0479">Metal-binding</keyword>
<accession>C9KMC0</accession>
<dbReference type="eggNOG" id="COG3341">
    <property type="taxonomic scope" value="Bacteria"/>
</dbReference>
<comment type="cofactor">
    <cofactor evidence="1">
        <name>Mg(2+)</name>
        <dbReference type="ChEBI" id="CHEBI:18420"/>
    </cofactor>
</comment>
<dbReference type="HOGENOM" id="CLU_2928091_0_0_9"/>
<dbReference type="GeneID" id="93482605"/>
<name>C9KMC0_9FIRM</name>
<evidence type="ECO:0000256" key="4">
    <source>
        <dbReference type="ARBA" id="ARBA00012180"/>
    </source>
</evidence>
<keyword evidence="8" id="KW-0255">Endonuclease</keyword>
<organism evidence="12 13">
    <name type="scientific">Mitsuokella multacida DSM 20544</name>
    <dbReference type="NCBI Taxonomy" id="500635"/>
    <lineage>
        <taxon>Bacteria</taxon>
        <taxon>Bacillati</taxon>
        <taxon>Bacillota</taxon>
        <taxon>Negativicutes</taxon>
        <taxon>Selenomonadales</taxon>
        <taxon>Selenomonadaceae</taxon>
        <taxon>Mitsuokella</taxon>
    </lineage>
</organism>
<evidence type="ECO:0000313" key="12">
    <source>
        <dbReference type="EMBL" id="EEX68827.1"/>
    </source>
</evidence>
<protein>
    <recommendedName>
        <fullName evidence="5">Ribonuclease H</fullName>
        <ecNumber evidence="4">3.1.26.4</ecNumber>
    </recommendedName>
</protein>
<comment type="similarity">
    <text evidence="3">Belongs to the RNase H family.</text>
</comment>
<dbReference type="Pfam" id="PF01693">
    <property type="entry name" value="Cauli_VI"/>
    <property type="match status" value="1"/>
</dbReference>
<dbReference type="EC" id="3.1.26.4" evidence="4"/>
<dbReference type="FunFam" id="3.40.970.10:FF:000002">
    <property type="entry name" value="Ribonuclease H"/>
    <property type="match status" value="1"/>
</dbReference>
<gene>
    <name evidence="12" type="ORF">MITSMUL_04356</name>
</gene>
<keyword evidence="6" id="KW-0540">Nuclease</keyword>
<dbReference type="STRING" id="500635.MITSMUL_04356"/>
<evidence type="ECO:0000256" key="7">
    <source>
        <dbReference type="ARBA" id="ARBA00022723"/>
    </source>
</evidence>
<evidence type="ECO:0000256" key="2">
    <source>
        <dbReference type="ARBA" id="ARBA00004065"/>
    </source>
</evidence>
<dbReference type="RefSeq" id="WP_005840949.1">
    <property type="nucleotide sequence ID" value="NZ_GG697141.2"/>
</dbReference>
<evidence type="ECO:0000256" key="3">
    <source>
        <dbReference type="ARBA" id="ARBA00005300"/>
    </source>
</evidence>
<feature type="non-terminal residue" evidence="12">
    <location>
        <position position="62"/>
    </location>
</feature>
<comment type="caution">
    <text evidence="12">The sequence shown here is derived from an EMBL/GenBank/DDBJ whole genome shotgun (WGS) entry which is preliminary data.</text>
</comment>
<dbReference type="InterPro" id="IPR011320">
    <property type="entry name" value="RNase_H1_N"/>
</dbReference>
<feature type="domain" description="Ribonuclease H1 N-terminal" evidence="11">
    <location>
        <begin position="4"/>
        <end position="47"/>
    </location>
</feature>
<evidence type="ECO:0000256" key="8">
    <source>
        <dbReference type="ARBA" id="ARBA00022759"/>
    </source>
</evidence>
<evidence type="ECO:0000259" key="11">
    <source>
        <dbReference type="Pfam" id="PF01693"/>
    </source>
</evidence>
<dbReference type="Gene3D" id="3.40.970.10">
    <property type="entry name" value="Ribonuclease H1, N-terminal domain"/>
    <property type="match status" value="1"/>
</dbReference>
<dbReference type="Proteomes" id="UP000003671">
    <property type="component" value="Unassembled WGS sequence"/>
</dbReference>
<dbReference type="SUPFAM" id="SSF55658">
    <property type="entry name" value="L9 N-domain-like"/>
    <property type="match status" value="1"/>
</dbReference>
<evidence type="ECO:0000256" key="6">
    <source>
        <dbReference type="ARBA" id="ARBA00022722"/>
    </source>
</evidence>
<dbReference type="InterPro" id="IPR009027">
    <property type="entry name" value="Ribosomal_bL9/RNase_H1_N"/>
</dbReference>
<keyword evidence="9" id="KW-0378">Hydrolase</keyword>
<dbReference type="GO" id="GO:0046872">
    <property type="term" value="F:metal ion binding"/>
    <property type="evidence" value="ECO:0007669"/>
    <property type="project" value="UniProtKB-KW"/>
</dbReference>
<evidence type="ECO:0000256" key="1">
    <source>
        <dbReference type="ARBA" id="ARBA00001946"/>
    </source>
</evidence>
<evidence type="ECO:0000256" key="5">
    <source>
        <dbReference type="ARBA" id="ARBA00017721"/>
    </source>
</evidence>
<keyword evidence="13" id="KW-1185">Reference proteome</keyword>
<dbReference type="AlphaFoldDB" id="C9KMC0"/>
<dbReference type="GO" id="GO:0004523">
    <property type="term" value="F:RNA-DNA hybrid ribonuclease activity"/>
    <property type="evidence" value="ECO:0007669"/>
    <property type="project" value="UniProtKB-EC"/>
</dbReference>
<evidence type="ECO:0000313" key="13">
    <source>
        <dbReference type="Proteomes" id="UP000003671"/>
    </source>
</evidence>
<dbReference type="InterPro" id="IPR037056">
    <property type="entry name" value="RNase_H1_N_sf"/>
</dbReference>
<comment type="function">
    <text evidence="2">Endonuclease that specifically degrades the RNA of RNA-DNA hybrids.</text>
</comment>
<evidence type="ECO:0000256" key="9">
    <source>
        <dbReference type="ARBA" id="ARBA00022801"/>
    </source>
</evidence>
<reference evidence="12" key="1">
    <citation type="submission" date="2009-09" db="EMBL/GenBank/DDBJ databases">
        <authorList>
            <person name="Weinstock G."/>
            <person name="Sodergren E."/>
            <person name="Clifton S."/>
            <person name="Fulton L."/>
            <person name="Fulton B."/>
            <person name="Courtney L."/>
            <person name="Fronick C."/>
            <person name="Harrison M."/>
            <person name="Strong C."/>
            <person name="Farmer C."/>
            <person name="Delahaunty K."/>
            <person name="Markovic C."/>
            <person name="Hall O."/>
            <person name="Minx P."/>
            <person name="Tomlinson C."/>
            <person name="Mitreva M."/>
            <person name="Nelson J."/>
            <person name="Hou S."/>
            <person name="Wollam A."/>
            <person name="Pepin K.H."/>
            <person name="Johnson M."/>
            <person name="Bhonagiri V."/>
            <person name="Nash W.E."/>
            <person name="Warren W."/>
            <person name="Chinwalla A."/>
            <person name="Mardis E.R."/>
            <person name="Wilson R.K."/>
        </authorList>
    </citation>
    <scope>NUCLEOTIDE SEQUENCE [LARGE SCALE GENOMIC DNA]</scope>
    <source>
        <strain evidence="12">DSM 20544</strain>
    </source>
</reference>
<dbReference type="EMBL" id="ABWK02000014">
    <property type="protein sequence ID" value="EEX68827.1"/>
    <property type="molecule type" value="Genomic_DNA"/>
</dbReference>
<proteinExistence type="inferred from homology"/>
<keyword evidence="10" id="KW-0460">Magnesium</keyword>